<reference evidence="1" key="2">
    <citation type="submission" date="2023-06" db="EMBL/GenBank/DDBJ databases">
        <authorList>
            <person name="Ma L."/>
            <person name="Liu K.-W."/>
            <person name="Li Z."/>
            <person name="Hsiao Y.-Y."/>
            <person name="Qi Y."/>
            <person name="Fu T."/>
            <person name="Tang G."/>
            <person name="Zhang D."/>
            <person name="Sun W.-H."/>
            <person name="Liu D.-K."/>
            <person name="Li Y."/>
            <person name="Chen G.-Z."/>
            <person name="Liu X.-D."/>
            <person name="Liao X.-Y."/>
            <person name="Jiang Y.-T."/>
            <person name="Yu X."/>
            <person name="Hao Y."/>
            <person name="Huang J."/>
            <person name="Zhao X.-W."/>
            <person name="Ke S."/>
            <person name="Chen Y.-Y."/>
            <person name="Wu W.-L."/>
            <person name="Hsu J.-L."/>
            <person name="Lin Y.-F."/>
            <person name="Huang M.-D."/>
            <person name="Li C.-Y."/>
            <person name="Huang L."/>
            <person name="Wang Z.-W."/>
            <person name="Zhao X."/>
            <person name="Zhong W.-Y."/>
            <person name="Peng D.-H."/>
            <person name="Ahmad S."/>
            <person name="Lan S."/>
            <person name="Zhang J.-S."/>
            <person name="Tsai W.-C."/>
            <person name="Van De Peer Y."/>
            <person name="Liu Z.-J."/>
        </authorList>
    </citation>
    <scope>NUCLEOTIDE SEQUENCE</scope>
    <source>
        <strain evidence="1">CP</strain>
        <tissue evidence="1">Leaves</tissue>
    </source>
</reference>
<reference evidence="1" key="1">
    <citation type="journal article" date="2023" name="Nat. Commun.">
        <title>Diploid and tetraploid genomes of Acorus and the evolution of monocots.</title>
        <authorList>
            <person name="Ma L."/>
            <person name="Liu K.W."/>
            <person name="Li Z."/>
            <person name="Hsiao Y.Y."/>
            <person name="Qi Y."/>
            <person name="Fu T."/>
            <person name="Tang G.D."/>
            <person name="Zhang D."/>
            <person name="Sun W.H."/>
            <person name="Liu D.K."/>
            <person name="Li Y."/>
            <person name="Chen G.Z."/>
            <person name="Liu X.D."/>
            <person name="Liao X.Y."/>
            <person name="Jiang Y.T."/>
            <person name="Yu X."/>
            <person name="Hao Y."/>
            <person name="Huang J."/>
            <person name="Zhao X.W."/>
            <person name="Ke S."/>
            <person name="Chen Y.Y."/>
            <person name="Wu W.L."/>
            <person name="Hsu J.L."/>
            <person name="Lin Y.F."/>
            <person name="Huang M.D."/>
            <person name="Li C.Y."/>
            <person name="Huang L."/>
            <person name="Wang Z.W."/>
            <person name="Zhao X."/>
            <person name="Zhong W.Y."/>
            <person name="Peng D.H."/>
            <person name="Ahmad S."/>
            <person name="Lan S."/>
            <person name="Zhang J.S."/>
            <person name="Tsai W.C."/>
            <person name="Van de Peer Y."/>
            <person name="Liu Z.J."/>
        </authorList>
    </citation>
    <scope>NUCLEOTIDE SEQUENCE</scope>
    <source>
        <strain evidence="1">CP</strain>
    </source>
</reference>
<dbReference type="AlphaFoldDB" id="A0AAV9E294"/>
<comment type="caution">
    <text evidence="1">The sequence shown here is derived from an EMBL/GenBank/DDBJ whole genome shotgun (WGS) entry which is preliminary data.</text>
</comment>
<sequence>MMDLLEVVSTRSSWKSGTEDYLGDFRMIQWVVLRKISLGQIPMDPTVNKRMPNHFFIQ</sequence>
<accession>A0AAV9E294</accession>
<dbReference type="Proteomes" id="UP001180020">
    <property type="component" value="Unassembled WGS sequence"/>
</dbReference>
<proteinExistence type="predicted"/>
<keyword evidence="2" id="KW-1185">Reference proteome</keyword>
<name>A0AAV9E294_ACOCL</name>
<evidence type="ECO:0000313" key="2">
    <source>
        <dbReference type="Proteomes" id="UP001180020"/>
    </source>
</evidence>
<evidence type="ECO:0000313" key="1">
    <source>
        <dbReference type="EMBL" id="KAK1307519.1"/>
    </source>
</evidence>
<protein>
    <submittedName>
        <fullName evidence="1">Uncharacterized protein</fullName>
    </submittedName>
</protein>
<gene>
    <name evidence="1" type="ORF">QJS10_CPA10g01469</name>
</gene>
<dbReference type="EMBL" id="JAUJYO010000010">
    <property type="protein sequence ID" value="KAK1307519.1"/>
    <property type="molecule type" value="Genomic_DNA"/>
</dbReference>
<organism evidence="1 2">
    <name type="scientific">Acorus calamus</name>
    <name type="common">Sweet flag</name>
    <dbReference type="NCBI Taxonomy" id="4465"/>
    <lineage>
        <taxon>Eukaryota</taxon>
        <taxon>Viridiplantae</taxon>
        <taxon>Streptophyta</taxon>
        <taxon>Embryophyta</taxon>
        <taxon>Tracheophyta</taxon>
        <taxon>Spermatophyta</taxon>
        <taxon>Magnoliopsida</taxon>
        <taxon>Liliopsida</taxon>
        <taxon>Acoraceae</taxon>
        <taxon>Acorus</taxon>
    </lineage>
</organism>